<feature type="region of interest" description="Disordered" evidence="1">
    <location>
        <begin position="288"/>
        <end position="321"/>
    </location>
</feature>
<reference evidence="2" key="1">
    <citation type="submission" date="2020-04" db="EMBL/GenBank/DDBJ databases">
        <authorList>
            <person name="Alioto T."/>
            <person name="Alioto T."/>
            <person name="Gomez Garrido J."/>
        </authorList>
    </citation>
    <scope>NUCLEOTIDE SEQUENCE</scope>
    <source>
        <strain evidence="2">A484AB</strain>
    </source>
</reference>
<proteinExistence type="predicted"/>
<organism evidence="2 3">
    <name type="scientific">Paramuricea clavata</name>
    <name type="common">Red gorgonian</name>
    <name type="synonym">Violescent sea-whip</name>
    <dbReference type="NCBI Taxonomy" id="317549"/>
    <lineage>
        <taxon>Eukaryota</taxon>
        <taxon>Metazoa</taxon>
        <taxon>Cnidaria</taxon>
        <taxon>Anthozoa</taxon>
        <taxon>Octocorallia</taxon>
        <taxon>Malacalcyonacea</taxon>
        <taxon>Plexauridae</taxon>
        <taxon>Paramuricea</taxon>
    </lineage>
</organism>
<keyword evidence="3" id="KW-1185">Reference proteome</keyword>
<feature type="compositionally biased region" description="Polar residues" evidence="1">
    <location>
        <begin position="93"/>
        <end position="106"/>
    </location>
</feature>
<evidence type="ECO:0000313" key="2">
    <source>
        <dbReference type="EMBL" id="CAB4006992.1"/>
    </source>
</evidence>
<comment type="caution">
    <text evidence="2">The sequence shown here is derived from an EMBL/GenBank/DDBJ whole genome shotgun (WGS) entry which is preliminary data.</text>
</comment>
<protein>
    <submittedName>
        <fullName evidence="2">Uncharacterized protein</fullName>
    </submittedName>
</protein>
<dbReference type="OrthoDB" id="9949694at2759"/>
<dbReference type="Proteomes" id="UP001152795">
    <property type="component" value="Unassembled WGS sequence"/>
</dbReference>
<gene>
    <name evidence="2" type="ORF">PACLA_8A031752</name>
</gene>
<feature type="region of interest" description="Disordered" evidence="1">
    <location>
        <begin position="73"/>
        <end position="111"/>
    </location>
</feature>
<sequence length="321" mass="35658">MAEQENISELENVVNPDPSMREDSMEGRMDLVQAVVADQGFIAKLSSAIMAQMAPQLLKQNSAVLQGQADVQNPGVSQDQMGTHNRTLPGVSYDQTGSKEQSNPTVSYDRPNVDAVYTPAMDEYLKPFIHGVATPDKPHKDLQASVLDVFGPRCTAYENLLSVESTMTSDGVVELDATGVRSFQECLKHSLLLTGDAVARISTNRRELVLKKINPLMVSLAQEEFSDTNRNLFGSGFEQRLKTRSETAETIGKASRAGNPFFRGTASRRFHRPRGGRQGFNFKTFRPFSPRGTMFNRGNRNRGRGSFPRFTNPQTYTSFHQ</sequence>
<dbReference type="AlphaFoldDB" id="A0A7D9EGT0"/>
<name>A0A7D9EGT0_PARCT</name>
<dbReference type="EMBL" id="CACRXK020005668">
    <property type="protein sequence ID" value="CAB4006992.1"/>
    <property type="molecule type" value="Genomic_DNA"/>
</dbReference>
<feature type="compositionally biased region" description="Polar residues" evidence="1">
    <location>
        <begin position="73"/>
        <end position="86"/>
    </location>
</feature>
<accession>A0A7D9EGT0</accession>
<feature type="region of interest" description="Disordered" evidence="1">
    <location>
        <begin position="1"/>
        <end position="23"/>
    </location>
</feature>
<evidence type="ECO:0000313" key="3">
    <source>
        <dbReference type="Proteomes" id="UP001152795"/>
    </source>
</evidence>
<evidence type="ECO:0000256" key="1">
    <source>
        <dbReference type="SAM" id="MobiDB-lite"/>
    </source>
</evidence>
<feature type="compositionally biased region" description="Polar residues" evidence="1">
    <location>
        <begin position="309"/>
        <end position="321"/>
    </location>
</feature>